<comment type="caution">
    <text evidence="1">The sequence shown here is derived from an EMBL/GenBank/DDBJ whole genome shotgun (WGS) entry which is preliminary data.</text>
</comment>
<dbReference type="Proteomes" id="UP000315363">
    <property type="component" value="Unassembled WGS sequence"/>
</dbReference>
<organism evidence="1 2">
    <name type="scientific">Arenibacter algicola</name>
    <dbReference type="NCBI Taxonomy" id="616991"/>
    <lineage>
        <taxon>Bacteria</taxon>
        <taxon>Pseudomonadati</taxon>
        <taxon>Bacteroidota</taxon>
        <taxon>Flavobacteriia</taxon>
        <taxon>Flavobacteriales</taxon>
        <taxon>Flavobacteriaceae</taxon>
        <taxon>Arenibacter</taxon>
    </lineage>
</organism>
<gene>
    <name evidence="1" type="ORF">GQ41_3637</name>
</gene>
<proteinExistence type="predicted"/>
<protein>
    <submittedName>
        <fullName evidence="1">Uncharacterized protein</fullName>
    </submittedName>
</protein>
<evidence type="ECO:0000313" key="2">
    <source>
        <dbReference type="Proteomes" id="UP000315363"/>
    </source>
</evidence>
<dbReference type="EMBL" id="VHIF01000001">
    <property type="protein sequence ID" value="TQO38969.1"/>
    <property type="molecule type" value="Genomic_DNA"/>
</dbReference>
<dbReference type="RefSeq" id="WP_142190408.1">
    <property type="nucleotide sequence ID" value="NZ_VHIF01000001.1"/>
</dbReference>
<name>A0ABY3AEQ6_9FLAO</name>
<keyword evidence="2" id="KW-1185">Reference proteome</keyword>
<evidence type="ECO:0000313" key="1">
    <source>
        <dbReference type="EMBL" id="TQO38969.1"/>
    </source>
</evidence>
<sequence length="116" mass="13714">MLEEKLQTLVKEYPNYSGVILAIVKWFRNNPSQKDIRMDVFYSNHFNYSIEEINAAFMIMTQEDLLKPVYRILDDDGSKIGKDFKHVRDIPQTVSTIWGKKKETKDVYIVPFYSLD</sequence>
<accession>A0ABY3AEQ6</accession>
<reference evidence="1 2" key="1">
    <citation type="submission" date="2019-06" db="EMBL/GenBank/DDBJ databases">
        <title>A large-scale integrated study on North Sea by COGITO (Coastal Microbe Genomic &amp; Taxonomic Observatory).</title>
        <authorList>
            <person name="Teeling H."/>
        </authorList>
    </citation>
    <scope>NUCLEOTIDE SEQUENCE [LARGE SCALE GENOMIC DNA]</scope>
    <source>
        <strain evidence="1 2">MAR_2009_79</strain>
    </source>
</reference>